<feature type="domain" description="Tryptophan synthase beta chain-like PALP" evidence="7">
    <location>
        <begin position="6"/>
        <end position="90"/>
    </location>
</feature>
<evidence type="ECO:0000256" key="5">
    <source>
        <dbReference type="ARBA" id="ARBA00023239"/>
    </source>
</evidence>
<name>A0ABM6ANG8_9PROT</name>
<dbReference type="PROSITE" id="PS00165">
    <property type="entry name" value="DEHYDRATASE_SER_THR"/>
    <property type="match status" value="1"/>
</dbReference>
<keyword evidence="9" id="KW-1185">Reference proteome</keyword>
<evidence type="ECO:0000259" key="7">
    <source>
        <dbReference type="Pfam" id="PF00291"/>
    </source>
</evidence>
<dbReference type="Gene3D" id="3.40.50.1100">
    <property type="match status" value="2"/>
</dbReference>
<evidence type="ECO:0000256" key="3">
    <source>
        <dbReference type="ARBA" id="ARBA00012093"/>
    </source>
</evidence>
<reference evidence="8 9" key="1">
    <citation type="submission" date="2015-03" db="EMBL/GenBank/DDBJ databases">
        <title>Genome study of Acetobacter sp. SLV-7.</title>
        <authorList>
            <person name="Cho G.Y."/>
            <person name="Jeon C.O."/>
        </authorList>
    </citation>
    <scope>NUCLEOTIDE SEQUENCE [LARGE SCALE GENOMIC DNA]</scope>
    <source>
        <strain evidence="8 9">SLV-7</strain>
        <plasmid evidence="8 9">unnamed2</plasmid>
    </source>
</reference>
<dbReference type="InterPro" id="IPR000634">
    <property type="entry name" value="Ser/Thr_deHydtase_PyrdxlP-BS"/>
</dbReference>
<dbReference type="EMBL" id="CP011122">
    <property type="protein sequence ID" value="ANA15325.1"/>
    <property type="molecule type" value="Genomic_DNA"/>
</dbReference>
<keyword evidence="5" id="KW-0456">Lyase</keyword>
<dbReference type="PANTHER" id="PTHR48078">
    <property type="entry name" value="THREONINE DEHYDRATASE, MITOCHONDRIAL-RELATED"/>
    <property type="match status" value="1"/>
</dbReference>
<keyword evidence="8" id="KW-0614">Plasmid</keyword>
<comment type="catalytic activity">
    <reaction evidence="6">
        <text>L-serine = pyruvate + NH4(+)</text>
        <dbReference type="Rhea" id="RHEA:19169"/>
        <dbReference type="ChEBI" id="CHEBI:15361"/>
        <dbReference type="ChEBI" id="CHEBI:28938"/>
        <dbReference type="ChEBI" id="CHEBI:33384"/>
        <dbReference type="EC" id="4.3.1.17"/>
    </reaction>
</comment>
<evidence type="ECO:0000256" key="2">
    <source>
        <dbReference type="ARBA" id="ARBA00010869"/>
    </source>
</evidence>
<dbReference type="InterPro" id="IPR050147">
    <property type="entry name" value="Ser/Thr_Dehydratase"/>
</dbReference>
<geneLocation type="plasmid" evidence="8 9">
    <name>unnamed2</name>
</geneLocation>
<organism evidence="8 9">
    <name type="scientific">Acetobacter oryzifermentans</name>
    <dbReference type="NCBI Taxonomy" id="1633874"/>
    <lineage>
        <taxon>Bacteria</taxon>
        <taxon>Pseudomonadati</taxon>
        <taxon>Pseudomonadota</taxon>
        <taxon>Alphaproteobacteria</taxon>
        <taxon>Acetobacterales</taxon>
        <taxon>Acetobacteraceae</taxon>
        <taxon>Acetobacter</taxon>
    </lineage>
</organism>
<dbReference type="InterPro" id="IPR036052">
    <property type="entry name" value="TrpB-like_PALP_sf"/>
</dbReference>
<dbReference type="InterPro" id="IPR001926">
    <property type="entry name" value="TrpB-like_PALP"/>
</dbReference>
<accession>A0ABM6ANG8</accession>
<evidence type="ECO:0000256" key="6">
    <source>
        <dbReference type="ARBA" id="ARBA00049406"/>
    </source>
</evidence>
<sequence length="107" mass="11434">MSLSIKTPLLESLPLEQLNGTQVWMKMEAAQPSGSFKIRGIGHACEYHYGKGARRFISSSGGNAGLAVAYAGRKLGVPVVVVVPETTSERARHLEGSKNPLVLRSSV</sequence>
<comment type="similarity">
    <text evidence="2">Belongs to the serine/threonine dehydratase family.</text>
</comment>
<evidence type="ECO:0000313" key="8">
    <source>
        <dbReference type="EMBL" id="ANA15325.1"/>
    </source>
</evidence>
<evidence type="ECO:0000256" key="1">
    <source>
        <dbReference type="ARBA" id="ARBA00001933"/>
    </source>
</evidence>
<gene>
    <name evidence="8" type="ORF">WG31_14510</name>
</gene>
<dbReference type="PANTHER" id="PTHR48078:SF2">
    <property type="entry name" value="CATABOLIC L-SERINE_THREONINE DEHYDRATASE"/>
    <property type="match status" value="1"/>
</dbReference>
<dbReference type="Proteomes" id="UP000076595">
    <property type="component" value="Plasmid unnamed2"/>
</dbReference>
<dbReference type="Pfam" id="PF00291">
    <property type="entry name" value="PALP"/>
    <property type="match status" value="1"/>
</dbReference>
<proteinExistence type="inferred from homology"/>
<evidence type="ECO:0000313" key="9">
    <source>
        <dbReference type="Proteomes" id="UP000076595"/>
    </source>
</evidence>
<dbReference type="EC" id="4.3.1.17" evidence="3"/>
<keyword evidence="4" id="KW-0663">Pyridoxal phosphate</keyword>
<comment type="cofactor">
    <cofactor evidence="1">
        <name>pyridoxal 5'-phosphate</name>
        <dbReference type="ChEBI" id="CHEBI:597326"/>
    </cofactor>
</comment>
<evidence type="ECO:0000256" key="4">
    <source>
        <dbReference type="ARBA" id="ARBA00022898"/>
    </source>
</evidence>
<dbReference type="SUPFAM" id="SSF53686">
    <property type="entry name" value="Tryptophan synthase beta subunit-like PLP-dependent enzymes"/>
    <property type="match status" value="1"/>
</dbReference>
<protein>
    <recommendedName>
        <fullName evidence="3">L-serine ammonia-lyase</fullName>
        <ecNumber evidence="3">4.3.1.17</ecNumber>
    </recommendedName>
</protein>